<feature type="transmembrane region" description="Helical" evidence="2">
    <location>
        <begin position="157"/>
        <end position="180"/>
    </location>
</feature>
<dbReference type="HOGENOM" id="CLU_314247_0_0_1"/>
<evidence type="ECO:0000313" key="5">
    <source>
        <dbReference type="Proteomes" id="UP000017559"/>
    </source>
</evidence>
<dbReference type="OrthoDB" id="3235960at2759"/>
<evidence type="ECO:0000256" key="2">
    <source>
        <dbReference type="SAM" id="Phobius"/>
    </source>
</evidence>
<protein>
    <recommendedName>
        <fullName evidence="3">DUF6535 domain-containing protein</fullName>
    </recommendedName>
</protein>
<evidence type="ECO:0000259" key="3">
    <source>
        <dbReference type="Pfam" id="PF20153"/>
    </source>
</evidence>
<feature type="region of interest" description="Disordered" evidence="1">
    <location>
        <begin position="905"/>
        <end position="931"/>
    </location>
</feature>
<dbReference type="EMBL" id="AWSO01000492">
    <property type="protein sequence ID" value="ESK89992.1"/>
    <property type="molecule type" value="Genomic_DNA"/>
</dbReference>
<feature type="compositionally biased region" description="Pro residues" evidence="1">
    <location>
        <begin position="915"/>
        <end position="931"/>
    </location>
</feature>
<dbReference type="Proteomes" id="UP000017559">
    <property type="component" value="Unassembled WGS sequence"/>
</dbReference>
<comment type="caution">
    <text evidence="4">The sequence shown here is derived from an EMBL/GenBank/DDBJ whole genome shotgun (WGS) entry which is preliminary data.</text>
</comment>
<evidence type="ECO:0000256" key="1">
    <source>
        <dbReference type="SAM" id="MobiDB-lite"/>
    </source>
</evidence>
<accession>V2X8B2</accession>
<gene>
    <name evidence="4" type="ORF">Moror_7944</name>
</gene>
<feature type="domain" description="DUF6535" evidence="3">
    <location>
        <begin position="62"/>
        <end position="241"/>
    </location>
</feature>
<dbReference type="KEGG" id="mrr:Moror_7944"/>
<dbReference type="AlphaFoldDB" id="V2X8B2"/>
<feature type="transmembrane region" description="Helical" evidence="2">
    <location>
        <begin position="214"/>
        <end position="240"/>
    </location>
</feature>
<name>V2X8B2_MONRO</name>
<reference evidence="4 5" key="1">
    <citation type="journal article" date="2014" name="BMC Genomics">
        <title>Genome and secretome analysis of the hemibiotrophic fungal pathogen, Moniliophthora roreri, which causes frosty pod rot disease of cacao: mechanisms of the biotrophic and necrotrophic phases.</title>
        <authorList>
            <person name="Meinhardt L.W."/>
            <person name="Costa G.G.L."/>
            <person name="Thomazella D.P.T."/>
            <person name="Teixeira P.J.P.L."/>
            <person name="Carazzolle M.F."/>
            <person name="Schuster S.C."/>
            <person name="Carlson J.E."/>
            <person name="Guiltinan M.J."/>
            <person name="Mieczkowski P."/>
            <person name="Farmer A."/>
            <person name="Ramaraj T."/>
            <person name="Crozier J."/>
            <person name="Davis R.E."/>
            <person name="Shao J."/>
            <person name="Melnick R.L."/>
            <person name="Pereira G.A.G."/>
            <person name="Bailey B.A."/>
        </authorList>
    </citation>
    <scope>NUCLEOTIDE SEQUENCE [LARGE SCALE GENOMIC DNA]</scope>
    <source>
        <strain evidence="4 5">MCA 2997</strain>
    </source>
</reference>
<keyword evidence="2" id="KW-0812">Transmembrane</keyword>
<keyword evidence="2" id="KW-1133">Transmembrane helix</keyword>
<feature type="transmembrane region" description="Helical" evidence="2">
    <location>
        <begin position="84"/>
        <end position="103"/>
    </location>
</feature>
<evidence type="ECO:0000313" key="4">
    <source>
        <dbReference type="EMBL" id="ESK89992.1"/>
    </source>
</evidence>
<dbReference type="InterPro" id="IPR045338">
    <property type="entry name" value="DUF6535"/>
</dbReference>
<feature type="transmembrane region" description="Helical" evidence="2">
    <location>
        <begin position="246"/>
        <end position="268"/>
    </location>
</feature>
<sequence length="931" mass="106321">MSSASSSNVRVPFRRSESSGSTLFGIQRENSFPGYRPHTRDYEQEYPEDAYGEEIGSDARVWMAYLDESGLFDMEMLSGWKDTIDVLLVFAGLFSAVVTTFVVQTTQALEPDYVQITAFLLQELVAVQRAAATGQSAEAVQRSSLNVDSQTHSATDVWINALWLISLSFSLTTALIAVLVKQWIQAYISFSSGPPRDHALIRQYRYMGIQRWKVPFIIGFLPVLLHLALFIFLAGLVLFLSSLHTTISWMIGTQTLLCFVLYIASNILPLIYPDCPYKSYVTSSLHSLGLSLNTITLYVDRVMEPMVASAVNVLSTAFSTSRVHERDVLRRGLRSTLAFTLRFFTRSTRPPESHTFHQPRGSENEESTHVQNMGSLLVAESLIWLYNTSSSNPMINNIAVQALAGLPPDFSHIFLLRKSGVYHAALHMLRGCFSLEKRIKTDKHGTAERLARACIQLEPSSASILRLYSHEFYKKGKEIHRPDYLAISAISLDRAENPFRLSELFNEYFDKPEELCLTAAVWKDILRVVCDGRQLDLPTQWSIARFLFRNVGSGYVQYIPTLQEDQKMNHRHLTYINARAIHLKALRDEDPSFKRDIARALHAVLKHNSPKPLDPWQLNHIYLNLYHLQRFLDLYQNAFTDRLDLVNAGLAIMGLIEPHARVAFNQVTFRHQEWALESGTIEFMLCQLGRPLAHLFHYGARDWRFHKHLNIFLRLLKITTSNLFPLRSYSLRAESIMALTESLKSLVVHGNARADKTHFISVLEFVSEILRIREGDIYPVTHSAFLGCDGLRNIREYFEDLDIQEKRSDQPDLWRAHITLARLVYAYLDGVFPEDENSPGDQVHHIHYLLHRSSDFDYEHLTWCRKHLGHILYQSSDNVAQDHAVDPRLVEHFFPRFFNISISGSPQTTSSEEFIPPPPSPSPPPAPFIPN</sequence>
<keyword evidence="2" id="KW-0472">Membrane</keyword>
<keyword evidence="5" id="KW-1185">Reference proteome</keyword>
<proteinExistence type="predicted"/>
<feature type="transmembrane region" description="Helical" evidence="2">
    <location>
        <begin position="280"/>
        <end position="299"/>
    </location>
</feature>
<dbReference type="Pfam" id="PF20153">
    <property type="entry name" value="DUF6535"/>
    <property type="match status" value="1"/>
</dbReference>
<organism evidence="4 5">
    <name type="scientific">Moniliophthora roreri (strain MCA 2997)</name>
    <name type="common">Cocoa frosty pod rot fungus</name>
    <name type="synonym">Crinipellis roreri</name>
    <dbReference type="NCBI Taxonomy" id="1381753"/>
    <lineage>
        <taxon>Eukaryota</taxon>
        <taxon>Fungi</taxon>
        <taxon>Dikarya</taxon>
        <taxon>Basidiomycota</taxon>
        <taxon>Agaricomycotina</taxon>
        <taxon>Agaricomycetes</taxon>
        <taxon>Agaricomycetidae</taxon>
        <taxon>Agaricales</taxon>
        <taxon>Marasmiineae</taxon>
        <taxon>Marasmiaceae</taxon>
        <taxon>Moniliophthora</taxon>
    </lineage>
</organism>